<evidence type="ECO:0000259" key="5">
    <source>
        <dbReference type="PROSITE" id="PS51352"/>
    </source>
</evidence>
<evidence type="ECO:0000313" key="6">
    <source>
        <dbReference type="EMBL" id="MCW8086686.1"/>
    </source>
</evidence>
<protein>
    <submittedName>
        <fullName evidence="6">TlpA family protein disulfide reductase</fullName>
    </submittedName>
</protein>
<dbReference type="CDD" id="cd02966">
    <property type="entry name" value="TlpA_like_family"/>
    <property type="match status" value="1"/>
</dbReference>
<dbReference type="PANTHER" id="PTHR42852">
    <property type="entry name" value="THIOL:DISULFIDE INTERCHANGE PROTEIN DSBE"/>
    <property type="match status" value="1"/>
</dbReference>
<proteinExistence type="predicted"/>
<feature type="domain" description="Thioredoxin" evidence="5">
    <location>
        <begin position="30"/>
        <end position="172"/>
    </location>
</feature>
<evidence type="ECO:0000313" key="7">
    <source>
        <dbReference type="Proteomes" id="UP001526430"/>
    </source>
</evidence>
<comment type="caution">
    <text evidence="6">The sequence shown here is derived from an EMBL/GenBank/DDBJ whole genome shotgun (WGS) entry which is preliminary data.</text>
</comment>
<evidence type="ECO:0000256" key="2">
    <source>
        <dbReference type="ARBA" id="ARBA00022748"/>
    </source>
</evidence>
<dbReference type="SUPFAM" id="SSF52833">
    <property type="entry name" value="Thioredoxin-like"/>
    <property type="match status" value="1"/>
</dbReference>
<gene>
    <name evidence="6" type="ORF">OF850_13705</name>
</gene>
<organism evidence="6 7">
    <name type="scientific">Sabulicella glaciei</name>
    <dbReference type="NCBI Taxonomy" id="2984948"/>
    <lineage>
        <taxon>Bacteria</taxon>
        <taxon>Pseudomonadati</taxon>
        <taxon>Pseudomonadota</taxon>
        <taxon>Alphaproteobacteria</taxon>
        <taxon>Acetobacterales</taxon>
        <taxon>Acetobacteraceae</taxon>
        <taxon>Sabulicella</taxon>
    </lineage>
</organism>
<comment type="subcellular location">
    <subcellularLocation>
        <location evidence="1">Cell envelope</location>
    </subcellularLocation>
</comment>
<dbReference type="InterPro" id="IPR036249">
    <property type="entry name" value="Thioredoxin-like_sf"/>
</dbReference>
<dbReference type="Gene3D" id="3.40.30.10">
    <property type="entry name" value="Glutaredoxin"/>
    <property type="match status" value="1"/>
</dbReference>
<evidence type="ECO:0000256" key="1">
    <source>
        <dbReference type="ARBA" id="ARBA00004196"/>
    </source>
</evidence>
<reference evidence="6 7" key="1">
    <citation type="submission" date="2022-10" db="EMBL/GenBank/DDBJ databases">
        <title>Roseococcus glaciei nov., sp. nov., isolated from glacier.</title>
        <authorList>
            <person name="Liu Q."/>
            <person name="Xin Y.-H."/>
        </authorList>
    </citation>
    <scope>NUCLEOTIDE SEQUENCE [LARGE SCALE GENOMIC DNA]</scope>
    <source>
        <strain evidence="6 7">MDT2-1-1</strain>
    </source>
</reference>
<dbReference type="Proteomes" id="UP001526430">
    <property type="component" value="Unassembled WGS sequence"/>
</dbReference>
<evidence type="ECO:0000256" key="4">
    <source>
        <dbReference type="SAM" id="SignalP"/>
    </source>
</evidence>
<dbReference type="EMBL" id="JAPFQI010000010">
    <property type="protein sequence ID" value="MCW8086686.1"/>
    <property type="molecule type" value="Genomic_DNA"/>
</dbReference>
<keyword evidence="7" id="KW-1185">Reference proteome</keyword>
<dbReference type="InterPro" id="IPR017937">
    <property type="entry name" value="Thioredoxin_CS"/>
</dbReference>
<dbReference type="PANTHER" id="PTHR42852:SF13">
    <property type="entry name" value="PROTEIN DIPZ"/>
    <property type="match status" value="1"/>
</dbReference>
<keyword evidence="4" id="KW-0732">Signal</keyword>
<dbReference type="PROSITE" id="PS51352">
    <property type="entry name" value="THIOREDOXIN_2"/>
    <property type="match status" value="1"/>
</dbReference>
<feature type="signal peptide" evidence="4">
    <location>
        <begin position="1"/>
        <end position="22"/>
    </location>
</feature>
<dbReference type="InterPro" id="IPR050553">
    <property type="entry name" value="Thioredoxin_ResA/DsbE_sf"/>
</dbReference>
<evidence type="ECO:0000256" key="3">
    <source>
        <dbReference type="ARBA" id="ARBA00023284"/>
    </source>
</evidence>
<feature type="chain" id="PRO_5045368855" evidence="4">
    <location>
        <begin position="23"/>
        <end position="173"/>
    </location>
</feature>
<keyword evidence="2" id="KW-0201">Cytochrome c-type biogenesis</keyword>
<dbReference type="InterPro" id="IPR013740">
    <property type="entry name" value="Redoxin"/>
</dbReference>
<dbReference type="InterPro" id="IPR013766">
    <property type="entry name" value="Thioredoxin_domain"/>
</dbReference>
<sequence length="173" mass="18447">MVPRRLLAASLALPFAAARAQAATGLDRLREETRPVPAVSFTDAEGKEHGFEAFRGRGLVVNLWATWCPPCVAEMPALDRLAGLVEGDGITVLPLSSDRGGKAQVQAFYERTGIKALGIWLDPRGAATRALGVRGLPTTLILDRAGQERARLTGEAEWDAPPLVEAVRRLAGG</sequence>
<name>A0ABT3NX35_9PROT</name>
<dbReference type="RefSeq" id="WP_301590846.1">
    <property type="nucleotide sequence ID" value="NZ_JAPFQI010000010.1"/>
</dbReference>
<accession>A0ABT3NX35</accession>
<dbReference type="Pfam" id="PF08534">
    <property type="entry name" value="Redoxin"/>
    <property type="match status" value="1"/>
</dbReference>
<dbReference type="PROSITE" id="PS00194">
    <property type="entry name" value="THIOREDOXIN_1"/>
    <property type="match status" value="1"/>
</dbReference>
<keyword evidence="3" id="KW-0676">Redox-active center</keyword>